<evidence type="ECO:0000256" key="3">
    <source>
        <dbReference type="ARBA" id="ARBA00022723"/>
    </source>
</evidence>
<keyword evidence="3" id="KW-0479">Metal-binding</keyword>
<dbReference type="STRING" id="1314776.A0A166HQ84"/>
<feature type="domain" description="CCHC-type" evidence="10">
    <location>
        <begin position="396"/>
        <end position="411"/>
    </location>
</feature>
<protein>
    <recommendedName>
        <fullName evidence="10">CCHC-type domain-containing protein</fullName>
    </recommendedName>
</protein>
<dbReference type="GO" id="GO:0031499">
    <property type="term" value="C:TRAMP complex"/>
    <property type="evidence" value="ECO:0007669"/>
    <property type="project" value="TreeGrafter"/>
</dbReference>
<dbReference type="Gene3D" id="4.10.60.10">
    <property type="entry name" value="Zinc finger, CCHC-type"/>
    <property type="match status" value="3"/>
</dbReference>
<feature type="compositionally biased region" description="Basic residues" evidence="9">
    <location>
        <begin position="542"/>
        <end position="554"/>
    </location>
</feature>
<dbReference type="GO" id="GO:0071031">
    <property type="term" value="P:nuclear mRNA surveillance of mRNA 3'-end processing"/>
    <property type="evidence" value="ECO:0007669"/>
    <property type="project" value="TreeGrafter"/>
</dbReference>
<feature type="compositionally biased region" description="Basic and acidic residues" evidence="9">
    <location>
        <begin position="464"/>
        <end position="510"/>
    </location>
</feature>
<keyword evidence="12" id="KW-1185">Reference proteome</keyword>
<dbReference type="AlphaFoldDB" id="A0A166HQ84"/>
<dbReference type="GO" id="GO:0071037">
    <property type="term" value="P:nuclear polyadenylation-dependent snRNA catabolic process"/>
    <property type="evidence" value="ECO:0007669"/>
    <property type="project" value="TreeGrafter"/>
</dbReference>
<evidence type="ECO:0000256" key="6">
    <source>
        <dbReference type="ARBA" id="ARBA00022833"/>
    </source>
</evidence>
<dbReference type="GO" id="GO:0003723">
    <property type="term" value="F:RNA binding"/>
    <property type="evidence" value="ECO:0007669"/>
    <property type="project" value="TreeGrafter"/>
</dbReference>
<feature type="domain" description="CCHC-type" evidence="10">
    <location>
        <begin position="312"/>
        <end position="328"/>
    </location>
</feature>
<feature type="compositionally biased region" description="Polar residues" evidence="9">
    <location>
        <begin position="454"/>
        <end position="463"/>
    </location>
</feature>
<evidence type="ECO:0000259" key="10">
    <source>
        <dbReference type="PROSITE" id="PS50158"/>
    </source>
</evidence>
<dbReference type="SMART" id="SM00343">
    <property type="entry name" value="ZnF_C2HC"/>
    <property type="match status" value="5"/>
</dbReference>
<dbReference type="PANTHER" id="PTHR46543:SF1">
    <property type="entry name" value="ZINC FINGER CCHC DOMAIN-CONTAINING PROTEIN 7"/>
    <property type="match status" value="1"/>
</dbReference>
<dbReference type="OrthoDB" id="7608935at2759"/>
<dbReference type="PANTHER" id="PTHR46543">
    <property type="entry name" value="ZINC FINGER CCHC DOMAIN-CONTAINING PROTEIN 7"/>
    <property type="match status" value="1"/>
</dbReference>
<comment type="subcellular location">
    <subcellularLocation>
        <location evidence="1">Nucleus</location>
    </subcellularLocation>
</comment>
<dbReference type="GO" id="GO:0071036">
    <property type="term" value="P:nuclear polyadenylation-dependent snoRNA catabolic process"/>
    <property type="evidence" value="ECO:0007669"/>
    <property type="project" value="TreeGrafter"/>
</dbReference>
<feature type="domain" description="CCHC-type" evidence="10">
    <location>
        <begin position="275"/>
        <end position="290"/>
    </location>
</feature>
<dbReference type="Proteomes" id="UP000076798">
    <property type="component" value="Unassembled WGS sequence"/>
</dbReference>
<keyword evidence="7" id="KW-0539">Nucleus</keyword>
<keyword evidence="4" id="KW-0677">Repeat</keyword>
<evidence type="ECO:0000313" key="12">
    <source>
        <dbReference type="Proteomes" id="UP000076798"/>
    </source>
</evidence>
<organism evidence="11 12">
    <name type="scientific">Sistotremastrum suecicum HHB10207 ss-3</name>
    <dbReference type="NCBI Taxonomy" id="1314776"/>
    <lineage>
        <taxon>Eukaryota</taxon>
        <taxon>Fungi</taxon>
        <taxon>Dikarya</taxon>
        <taxon>Basidiomycota</taxon>
        <taxon>Agaricomycotina</taxon>
        <taxon>Agaricomycetes</taxon>
        <taxon>Sistotremastrales</taxon>
        <taxon>Sistotremastraceae</taxon>
        <taxon>Sistotremastrum</taxon>
    </lineage>
</organism>
<feature type="compositionally biased region" description="Pro residues" evidence="9">
    <location>
        <begin position="521"/>
        <end position="533"/>
    </location>
</feature>
<dbReference type="EMBL" id="KV428010">
    <property type="protein sequence ID" value="KZT42964.1"/>
    <property type="molecule type" value="Genomic_DNA"/>
</dbReference>
<dbReference type="Pfam" id="PF00098">
    <property type="entry name" value="zf-CCHC"/>
    <property type="match status" value="2"/>
</dbReference>
<evidence type="ECO:0000313" key="11">
    <source>
        <dbReference type="EMBL" id="KZT42964.1"/>
    </source>
</evidence>
<feature type="region of interest" description="Disordered" evidence="9">
    <location>
        <begin position="36"/>
        <end position="56"/>
    </location>
</feature>
<accession>A0A166HQ84</accession>
<evidence type="ECO:0000256" key="9">
    <source>
        <dbReference type="SAM" id="MobiDB-lite"/>
    </source>
</evidence>
<sequence length="584" mass="64272">MAPSIIDLTEVDDSIVYVSSDEGSDVALSNFQINSPRVDAETSAAPPKKKTRRRRAVKPIFSEGYALGNHVISQLLAASEAIPVTATSTNGVDAPPKKKKKKKNAKAGSGSATPQMTSEAVQKPSKGKGKEESKSAGKKRAKSPVLPSTQSNAKAGPSRRPRSRSRSRSRTPQRDLPFTVDVVGNPLHSSIAFTPSKIPVSQPDGDVGLILPPNVSLWTDASAVVDQTMAEAEASFLEEEPSGFLEYFGYDDRQKRYFDLSDEDGVEIKKPVIICSRCAEPGHIARKCPNLICDTCGLRNEHTTRSCPISKRCFRCNGAGHISRECPNSRGGYTGSEDCDRCGSNQHPSNQCPSLWRVYSYVSDETRAATLSARAKKATQLLGEGGEGYIATDEWCYRCGNCGHLGDDCNQSMSSPQIVGPSAFGSMNVASGPFADLALEPGPSRSTHQRWKPESSSRPSNGYSRRDDRDRERDHRRRNDDLRPSRASEPDRWHGGNGPRRNDERYRPDRSQSPVPRRQWSPPPSERTSPPPQGRHDGHPSGSRRQRSPPRPRPRGPNGRIDLGYDDPEEEYVPRPRYRGGYRK</sequence>
<reference evidence="11 12" key="1">
    <citation type="journal article" date="2016" name="Mol. Biol. Evol.">
        <title>Comparative Genomics of Early-Diverging Mushroom-Forming Fungi Provides Insights into the Origins of Lignocellulose Decay Capabilities.</title>
        <authorList>
            <person name="Nagy L.G."/>
            <person name="Riley R."/>
            <person name="Tritt A."/>
            <person name="Adam C."/>
            <person name="Daum C."/>
            <person name="Floudas D."/>
            <person name="Sun H."/>
            <person name="Yadav J.S."/>
            <person name="Pangilinan J."/>
            <person name="Larsson K.H."/>
            <person name="Matsuura K."/>
            <person name="Barry K."/>
            <person name="Labutti K."/>
            <person name="Kuo R."/>
            <person name="Ohm R.A."/>
            <person name="Bhattacharya S.S."/>
            <person name="Shirouzu T."/>
            <person name="Yoshinaga Y."/>
            <person name="Martin F.M."/>
            <person name="Grigoriev I.V."/>
            <person name="Hibbett D.S."/>
        </authorList>
    </citation>
    <scope>NUCLEOTIDE SEQUENCE [LARGE SCALE GENOMIC DNA]</scope>
    <source>
        <strain evidence="11 12">HHB10207 ss-3</strain>
    </source>
</reference>
<keyword evidence="2" id="KW-0507">mRNA processing</keyword>
<evidence type="ECO:0000256" key="1">
    <source>
        <dbReference type="ARBA" id="ARBA00004123"/>
    </source>
</evidence>
<evidence type="ECO:0000256" key="5">
    <source>
        <dbReference type="ARBA" id="ARBA00022771"/>
    </source>
</evidence>
<dbReference type="GO" id="GO:0071035">
    <property type="term" value="P:nuclear polyadenylation-dependent rRNA catabolic process"/>
    <property type="evidence" value="ECO:0007669"/>
    <property type="project" value="TreeGrafter"/>
</dbReference>
<feature type="compositionally biased region" description="Basic residues" evidence="9">
    <location>
        <begin position="47"/>
        <end position="56"/>
    </location>
</feature>
<dbReference type="GO" id="GO:0006397">
    <property type="term" value="P:mRNA processing"/>
    <property type="evidence" value="ECO:0007669"/>
    <property type="project" value="UniProtKB-KW"/>
</dbReference>
<feature type="compositionally biased region" description="Basic residues" evidence="9">
    <location>
        <begin position="157"/>
        <end position="171"/>
    </location>
</feature>
<feature type="region of interest" description="Disordered" evidence="9">
    <location>
        <begin position="435"/>
        <end position="584"/>
    </location>
</feature>
<keyword evidence="5 8" id="KW-0863">Zinc-finger</keyword>
<feature type="region of interest" description="Disordered" evidence="9">
    <location>
        <begin position="87"/>
        <end position="181"/>
    </location>
</feature>
<evidence type="ECO:0000256" key="2">
    <source>
        <dbReference type="ARBA" id="ARBA00022664"/>
    </source>
</evidence>
<dbReference type="InterPro" id="IPR051644">
    <property type="entry name" value="TRAMP_AT-DNA-binding"/>
</dbReference>
<name>A0A166HQ84_9AGAM</name>
<feature type="compositionally biased region" description="Polar residues" evidence="9">
    <location>
        <begin position="110"/>
        <end position="120"/>
    </location>
</feature>
<dbReference type="InterPro" id="IPR001878">
    <property type="entry name" value="Znf_CCHC"/>
</dbReference>
<dbReference type="GO" id="GO:0008270">
    <property type="term" value="F:zinc ion binding"/>
    <property type="evidence" value="ECO:0007669"/>
    <property type="project" value="UniProtKB-KW"/>
</dbReference>
<keyword evidence="6" id="KW-0862">Zinc</keyword>
<gene>
    <name evidence="11" type="ORF">SISSUDRAFT_798937</name>
</gene>
<evidence type="ECO:0000256" key="4">
    <source>
        <dbReference type="ARBA" id="ARBA00022737"/>
    </source>
</evidence>
<dbReference type="PROSITE" id="PS50158">
    <property type="entry name" value="ZF_CCHC"/>
    <property type="match status" value="3"/>
</dbReference>
<evidence type="ECO:0000256" key="7">
    <source>
        <dbReference type="ARBA" id="ARBA00023242"/>
    </source>
</evidence>
<dbReference type="GO" id="GO:0071038">
    <property type="term" value="P:TRAMP-dependent tRNA surveillance pathway"/>
    <property type="evidence" value="ECO:0007669"/>
    <property type="project" value="TreeGrafter"/>
</dbReference>
<proteinExistence type="predicted"/>
<dbReference type="InterPro" id="IPR036875">
    <property type="entry name" value="Znf_CCHC_sf"/>
</dbReference>
<dbReference type="GO" id="GO:0071039">
    <property type="term" value="P:nuclear polyadenylation-dependent CUT catabolic process"/>
    <property type="evidence" value="ECO:0007669"/>
    <property type="project" value="TreeGrafter"/>
</dbReference>
<dbReference type="SUPFAM" id="SSF57756">
    <property type="entry name" value="Retrovirus zinc finger-like domains"/>
    <property type="match status" value="2"/>
</dbReference>
<evidence type="ECO:0000256" key="8">
    <source>
        <dbReference type="PROSITE-ProRule" id="PRU00047"/>
    </source>
</evidence>